<gene>
    <name evidence="1" type="ORF">HPB52_011061</name>
</gene>
<organism evidence="1 2">
    <name type="scientific">Rhipicephalus sanguineus</name>
    <name type="common">Brown dog tick</name>
    <name type="synonym">Ixodes sanguineus</name>
    <dbReference type="NCBI Taxonomy" id="34632"/>
    <lineage>
        <taxon>Eukaryota</taxon>
        <taxon>Metazoa</taxon>
        <taxon>Ecdysozoa</taxon>
        <taxon>Arthropoda</taxon>
        <taxon>Chelicerata</taxon>
        <taxon>Arachnida</taxon>
        <taxon>Acari</taxon>
        <taxon>Parasitiformes</taxon>
        <taxon>Ixodida</taxon>
        <taxon>Ixodoidea</taxon>
        <taxon>Ixodidae</taxon>
        <taxon>Rhipicephalinae</taxon>
        <taxon>Rhipicephalus</taxon>
        <taxon>Rhipicephalus</taxon>
    </lineage>
</organism>
<dbReference type="EMBL" id="JABSTV010001252">
    <property type="protein sequence ID" value="KAH7947380.1"/>
    <property type="molecule type" value="Genomic_DNA"/>
</dbReference>
<protein>
    <submittedName>
        <fullName evidence="1">Uncharacterized protein</fullName>
    </submittedName>
</protein>
<dbReference type="AlphaFoldDB" id="A0A9D4PMD9"/>
<comment type="caution">
    <text evidence="1">The sequence shown here is derived from an EMBL/GenBank/DDBJ whole genome shotgun (WGS) entry which is preliminary data.</text>
</comment>
<sequence length="67" mass="7278">MAHGLQDEFLTLGRTDHIGLDAAEKVIGENASEVAEGKRRGNARKALRDLFAEMARLGQRSKCPSSP</sequence>
<accession>A0A9D4PMD9</accession>
<reference evidence="1" key="2">
    <citation type="submission" date="2021-09" db="EMBL/GenBank/DDBJ databases">
        <authorList>
            <person name="Jia N."/>
            <person name="Wang J."/>
            <person name="Shi W."/>
            <person name="Du L."/>
            <person name="Sun Y."/>
            <person name="Zhan W."/>
            <person name="Jiang J."/>
            <person name="Wang Q."/>
            <person name="Zhang B."/>
            <person name="Ji P."/>
            <person name="Sakyi L.B."/>
            <person name="Cui X."/>
            <person name="Yuan T."/>
            <person name="Jiang B."/>
            <person name="Yang W."/>
            <person name="Lam T.T.-Y."/>
            <person name="Chang Q."/>
            <person name="Ding S."/>
            <person name="Wang X."/>
            <person name="Zhu J."/>
            <person name="Ruan X."/>
            <person name="Zhao L."/>
            <person name="Wei J."/>
            <person name="Que T."/>
            <person name="Du C."/>
            <person name="Cheng J."/>
            <person name="Dai P."/>
            <person name="Han X."/>
            <person name="Huang E."/>
            <person name="Gao Y."/>
            <person name="Liu J."/>
            <person name="Shao H."/>
            <person name="Ye R."/>
            <person name="Li L."/>
            <person name="Wei W."/>
            <person name="Wang X."/>
            <person name="Wang C."/>
            <person name="Huo Q."/>
            <person name="Li W."/>
            <person name="Guo W."/>
            <person name="Chen H."/>
            <person name="Chen S."/>
            <person name="Zhou L."/>
            <person name="Zhou L."/>
            <person name="Ni X."/>
            <person name="Tian J."/>
            <person name="Zhou Y."/>
            <person name="Sheng Y."/>
            <person name="Liu T."/>
            <person name="Pan Y."/>
            <person name="Xia L."/>
            <person name="Li J."/>
            <person name="Zhao F."/>
            <person name="Cao W."/>
        </authorList>
    </citation>
    <scope>NUCLEOTIDE SEQUENCE</scope>
    <source>
        <strain evidence="1">Rsan-2018</strain>
        <tissue evidence="1">Larvae</tissue>
    </source>
</reference>
<reference evidence="1" key="1">
    <citation type="journal article" date="2020" name="Cell">
        <title>Large-Scale Comparative Analyses of Tick Genomes Elucidate Their Genetic Diversity and Vector Capacities.</title>
        <authorList>
            <consortium name="Tick Genome and Microbiome Consortium (TIGMIC)"/>
            <person name="Jia N."/>
            <person name="Wang J."/>
            <person name="Shi W."/>
            <person name="Du L."/>
            <person name="Sun Y."/>
            <person name="Zhan W."/>
            <person name="Jiang J.F."/>
            <person name="Wang Q."/>
            <person name="Zhang B."/>
            <person name="Ji P."/>
            <person name="Bell-Sakyi L."/>
            <person name="Cui X.M."/>
            <person name="Yuan T.T."/>
            <person name="Jiang B.G."/>
            <person name="Yang W.F."/>
            <person name="Lam T.T."/>
            <person name="Chang Q.C."/>
            <person name="Ding S.J."/>
            <person name="Wang X.J."/>
            <person name="Zhu J.G."/>
            <person name="Ruan X.D."/>
            <person name="Zhao L."/>
            <person name="Wei J.T."/>
            <person name="Ye R.Z."/>
            <person name="Que T.C."/>
            <person name="Du C.H."/>
            <person name="Zhou Y.H."/>
            <person name="Cheng J.X."/>
            <person name="Dai P.F."/>
            <person name="Guo W.B."/>
            <person name="Han X.H."/>
            <person name="Huang E.J."/>
            <person name="Li L.F."/>
            <person name="Wei W."/>
            <person name="Gao Y.C."/>
            <person name="Liu J.Z."/>
            <person name="Shao H.Z."/>
            <person name="Wang X."/>
            <person name="Wang C.C."/>
            <person name="Yang T.C."/>
            <person name="Huo Q.B."/>
            <person name="Li W."/>
            <person name="Chen H.Y."/>
            <person name="Chen S.E."/>
            <person name="Zhou L.G."/>
            <person name="Ni X.B."/>
            <person name="Tian J.H."/>
            <person name="Sheng Y."/>
            <person name="Liu T."/>
            <person name="Pan Y.S."/>
            <person name="Xia L.Y."/>
            <person name="Li J."/>
            <person name="Zhao F."/>
            <person name="Cao W.C."/>
        </authorList>
    </citation>
    <scope>NUCLEOTIDE SEQUENCE</scope>
    <source>
        <strain evidence="1">Rsan-2018</strain>
    </source>
</reference>
<dbReference type="Proteomes" id="UP000821837">
    <property type="component" value="Chromosome 6"/>
</dbReference>
<proteinExistence type="predicted"/>
<evidence type="ECO:0000313" key="1">
    <source>
        <dbReference type="EMBL" id="KAH7947380.1"/>
    </source>
</evidence>
<name>A0A9D4PMD9_RHISA</name>
<keyword evidence="2" id="KW-1185">Reference proteome</keyword>
<evidence type="ECO:0000313" key="2">
    <source>
        <dbReference type="Proteomes" id="UP000821837"/>
    </source>
</evidence>